<evidence type="ECO:0008006" key="3">
    <source>
        <dbReference type="Google" id="ProtNLM"/>
    </source>
</evidence>
<keyword evidence="2" id="KW-1185">Reference proteome</keyword>
<accession>A0A3N4M887</accession>
<dbReference type="InterPro" id="IPR032183">
    <property type="entry name" value="PKD-like"/>
</dbReference>
<dbReference type="AlphaFoldDB" id="A0A3N4M887"/>
<evidence type="ECO:0000313" key="2">
    <source>
        <dbReference type="Proteomes" id="UP000279089"/>
    </source>
</evidence>
<protein>
    <recommendedName>
        <fullName evidence="3">PKD-like family protein</fullName>
    </recommendedName>
</protein>
<dbReference type="EMBL" id="RMBX01000010">
    <property type="protein sequence ID" value="RPD39621.1"/>
    <property type="molecule type" value="Genomic_DNA"/>
</dbReference>
<evidence type="ECO:0000313" key="1">
    <source>
        <dbReference type="EMBL" id="RPD39621.1"/>
    </source>
</evidence>
<reference evidence="2" key="1">
    <citation type="submission" date="2018-11" db="EMBL/GenBank/DDBJ databases">
        <title>Chitinophaga lutea sp.nov., isolate from arsenic contaminated soil.</title>
        <authorList>
            <person name="Zong Y."/>
        </authorList>
    </citation>
    <scope>NUCLEOTIDE SEQUENCE [LARGE SCALE GENOMIC DNA]</scope>
    <source>
        <strain evidence="2">YLT18</strain>
    </source>
</reference>
<dbReference type="RefSeq" id="WP_120515759.1">
    <property type="nucleotide sequence ID" value="NZ_QXZY01000004.1"/>
</dbReference>
<gene>
    <name evidence="1" type="ORF">EG028_18410</name>
</gene>
<name>A0A3N4M887_9BACT</name>
<dbReference type="OrthoDB" id="1095195at2"/>
<proteinExistence type="predicted"/>
<organism evidence="1 2">
    <name type="scientific">Chitinophaga barathri</name>
    <dbReference type="NCBI Taxonomy" id="1647451"/>
    <lineage>
        <taxon>Bacteria</taxon>
        <taxon>Pseudomonadati</taxon>
        <taxon>Bacteroidota</taxon>
        <taxon>Chitinophagia</taxon>
        <taxon>Chitinophagales</taxon>
        <taxon>Chitinophagaceae</taxon>
        <taxon>Chitinophaga</taxon>
    </lineage>
</organism>
<comment type="caution">
    <text evidence="1">The sequence shown here is derived from an EMBL/GenBank/DDBJ whole genome shotgun (WGS) entry which is preliminary data.</text>
</comment>
<dbReference type="Proteomes" id="UP000279089">
    <property type="component" value="Unassembled WGS sequence"/>
</dbReference>
<sequence length="498" mass="54615">MKIQILSLLAVVALAGCYKDKGNYDYRPVNEIVVENGKGPEALSVSFNDSLKLSPSFTQTMPGHDTSLAFEWTVFDNSPASSYTLPRSVVSTDRNLAIRITSPVFTLGQNYRLGYKVSDKRTGLAGYHFYDLTIVNKYARGWMFMEQFGNNGDFSMILPDGTAEYRVYSAINTNYPMGRPVKLEITPFQVTDDLSPSSRKIYLLWENGAAELDYQTLQRKFDYGYLFYLAPEVVKPAVHTWMSTSTGATLSASLGVAINDGKVHANLVGGFPGSKKWGGVLLEPEGTPNYSVAPFVAGGTTYTALVHDNTGKRFLSVTTTGLLRLPTQASTEFDMNNTGMELVYMDSANVPRYHNAVMKDAGGVPYLLQFKAIVATGESPVLTLGKMQMNAPGILQMSAAAGSTTTPHLYYAAGNKIQRFETTSNTTAEQYVFPQQEQVVRMKFKREPTGISQLAVATWNGAEGHVYFFNVSNLGDLTLTAPSYGGFGRIVDMGYKVP</sequence>
<dbReference type="PROSITE" id="PS51257">
    <property type="entry name" value="PROKAR_LIPOPROTEIN"/>
    <property type="match status" value="1"/>
</dbReference>
<dbReference type="Pfam" id="PF16407">
    <property type="entry name" value="PKD_2"/>
    <property type="match status" value="1"/>
</dbReference>